<evidence type="ECO:0000256" key="26">
    <source>
        <dbReference type="ARBA" id="ARBA00064664"/>
    </source>
</evidence>
<dbReference type="Gene3D" id="3.40.50.1010">
    <property type="entry name" value="5'-nuclease"/>
    <property type="match status" value="1"/>
</dbReference>
<evidence type="ECO:0000313" key="33">
    <source>
        <dbReference type="Proteomes" id="UP000095283"/>
    </source>
</evidence>
<keyword evidence="11 29" id="KW-0228">DNA excision</keyword>
<dbReference type="CDD" id="cd00041">
    <property type="entry name" value="CUB"/>
    <property type="match status" value="1"/>
</dbReference>
<keyword evidence="24" id="KW-0469">Meiosis</keyword>
<evidence type="ECO:0000256" key="9">
    <source>
        <dbReference type="ARBA" id="ARBA00022759"/>
    </source>
</evidence>
<dbReference type="InterPro" id="IPR008918">
    <property type="entry name" value="HhH2"/>
</dbReference>
<dbReference type="Gene3D" id="2.60.120.290">
    <property type="entry name" value="Spermadhesin, CUB domain"/>
    <property type="match status" value="1"/>
</dbReference>
<dbReference type="Gene3D" id="3.40.390.10">
    <property type="entry name" value="Collagenase (Catalytic Domain)"/>
    <property type="match status" value="2"/>
</dbReference>
<dbReference type="CDD" id="cd09857">
    <property type="entry name" value="PIN_EXO1"/>
    <property type="match status" value="1"/>
</dbReference>
<dbReference type="EC" id="3.1.-.-" evidence="29"/>
<dbReference type="GO" id="GO:0006298">
    <property type="term" value="P:mismatch repair"/>
    <property type="evidence" value="ECO:0007669"/>
    <property type="project" value="TreeGrafter"/>
</dbReference>
<dbReference type="GO" id="GO:0008270">
    <property type="term" value="F:zinc ion binding"/>
    <property type="evidence" value="ECO:0007669"/>
    <property type="project" value="InterPro"/>
</dbReference>
<dbReference type="AlphaFoldDB" id="A0A1I7XSR4"/>
<keyword evidence="15 29" id="KW-0460">Magnesium</keyword>
<keyword evidence="18" id="KW-0007">Acetylation</keyword>
<evidence type="ECO:0000256" key="15">
    <source>
        <dbReference type="ARBA" id="ARBA00022842"/>
    </source>
</evidence>
<evidence type="ECO:0000256" key="5">
    <source>
        <dbReference type="ARBA" id="ARBA00022553"/>
    </source>
</evidence>
<dbReference type="InterPro" id="IPR036279">
    <property type="entry name" value="5-3_exonuclease_C_sf"/>
</dbReference>
<evidence type="ECO:0000256" key="22">
    <source>
        <dbReference type="ARBA" id="ARBA00023204"/>
    </source>
</evidence>
<dbReference type="InterPro" id="IPR006086">
    <property type="entry name" value="XPG-I_dom"/>
</dbReference>
<dbReference type="InterPro" id="IPR001506">
    <property type="entry name" value="Peptidase_M12A"/>
</dbReference>
<keyword evidence="13" id="KW-0862">Zinc</keyword>
<evidence type="ECO:0000259" key="32">
    <source>
        <dbReference type="PROSITE" id="PS51864"/>
    </source>
</evidence>
<dbReference type="PRINTS" id="PR00853">
    <property type="entry name" value="XPGRADSUPER"/>
</dbReference>
<feature type="active site" evidence="28">
    <location>
        <position position="841"/>
    </location>
</feature>
<dbReference type="SUPFAM" id="SSF88723">
    <property type="entry name" value="PIN domain-like"/>
    <property type="match status" value="1"/>
</dbReference>
<dbReference type="FunFam" id="3.40.50.1010:FF:000111">
    <property type="entry name" value="Exonuclease 1"/>
    <property type="match status" value="1"/>
</dbReference>
<keyword evidence="12 29" id="KW-0378">Hydrolase</keyword>
<dbReference type="InterPro" id="IPR006026">
    <property type="entry name" value="Peptidase_Metallo"/>
</dbReference>
<keyword evidence="10 29" id="KW-0227">DNA damage</keyword>
<protein>
    <recommendedName>
        <fullName evidence="3 29">Exonuclease 1</fullName>
        <ecNumber evidence="29">3.1.-.-</ecNumber>
    </recommendedName>
</protein>
<evidence type="ECO:0000256" key="8">
    <source>
        <dbReference type="ARBA" id="ARBA00022723"/>
    </source>
</evidence>
<dbReference type="SMART" id="SM00235">
    <property type="entry name" value="ZnMc"/>
    <property type="match status" value="1"/>
</dbReference>
<keyword evidence="17 29" id="KW-0267">Excision nuclease</keyword>
<dbReference type="PROSITE" id="PS01180">
    <property type="entry name" value="CUB"/>
    <property type="match status" value="1"/>
</dbReference>
<dbReference type="GO" id="GO:0051321">
    <property type="term" value="P:meiotic cell cycle"/>
    <property type="evidence" value="ECO:0007669"/>
    <property type="project" value="UniProtKB-KW"/>
</dbReference>
<feature type="region of interest" description="Disordered" evidence="30">
    <location>
        <begin position="486"/>
        <end position="512"/>
    </location>
</feature>
<evidence type="ECO:0000256" key="21">
    <source>
        <dbReference type="ARBA" id="ARBA00023157"/>
    </source>
</evidence>
<evidence type="ECO:0000256" key="16">
    <source>
        <dbReference type="ARBA" id="ARBA00022859"/>
    </source>
</evidence>
<evidence type="ECO:0000256" key="29">
    <source>
        <dbReference type="RuleBase" id="RU910737"/>
    </source>
</evidence>
<dbReference type="PANTHER" id="PTHR11081">
    <property type="entry name" value="FLAP ENDONUCLEASE FAMILY MEMBER"/>
    <property type="match status" value="1"/>
</dbReference>
<dbReference type="SUPFAM" id="SSF55486">
    <property type="entry name" value="Metalloproteases ('zincins'), catalytic domain"/>
    <property type="match status" value="1"/>
</dbReference>
<evidence type="ECO:0000256" key="12">
    <source>
        <dbReference type="ARBA" id="ARBA00022801"/>
    </source>
</evidence>
<evidence type="ECO:0000256" key="23">
    <source>
        <dbReference type="ARBA" id="ARBA00023242"/>
    </source>
</evidence>
<name>A0A1I7XSR4_HETBA</name>
<dbReference type="GO" id="GO:0003677">
    <property type="term" value="F:DNA binding"/>
    <property type="evidence" value="ECO:0007669"/>
    <property type="project" value="UniProtKB-UniRule"/>
</dbReference>
<keyword evidence="16" id="KW-0391">Immunity</keyword>
<keyword evidence="33" id="KW-1185">Reference proteome</keyword>
<keyword evidence="9" id="KW-0255">Endonuclease</keyword>
<dbReference type="InterPro" id="IPR000859">
    <property type="entry name" value="CUB_dom"/>
</dbReference>
<proteinExistence type="inferred from homology"/>
<keyword evidence="6" id="KW-0645">Protease</keyword>
<dbReference type="SUPFAM" id="SSF49854">
    <property type="entry name" value="Spermadhesin, CUB domain"/>
    <property type="match status" value="1"/>
</dbReference>
<dbReference type="WBParaSite" id="Hba_20779">
    <property type="protein sequence ID" value="Hba_20779"/>
    <property type="gene ID" value="Hba_20779"/>
</dbReference>
<dbReference type="InterPro" id="IPR035914">
    <property type="entry name" value="Sperma_CUB_dom_sf"/>
</dbReference>
<evidence type="ECO:0000256" key="10">
    <source>
        <dbReference type="ARBA" id="ARBA00022763"/>
    </source>
</evidence>
<keyword evidence="14 29" id="KW-0269">Exonuclease</keyword>
<comment type="function">
    <text evidence="25">5'-&gt;3' double-stranded DNA exonuclease which may also possess a cryptic 3'-&gt;5' double-stranded DNA exonuclease activity. Functions in DNA mismatch repair (MMR) to excise mismatch-containing DNA tracts directed by strand breaks located either 5' or 3' to the mismatch. Also exhibits endonuclease activity against 5'-overhanging flap structures similar to those generated by displacement synthesis when DNA polymerase encounters the 5'-end of a downstream Okazaki fragment. Required for somatic hypermutation (SHM) and class switch recombination (CSR) of immunoglobulin genes. Essential for male and female meiosis.</text>
</comment>
<evidence type="ECO:0000256" key="6">
    <source>
        <dbReference type="ARBA" id="ARBA00022670"/>
    </source>
</evidence>
<dbReference type="InterPro" id="IPR006084">
    <property type="entry name" value="XPG/Rad2"/>
</dbReference>
<comment type="subunit">
    <text evidence="26">Interacts with the MLH1-PMS2 heterodimer via MLH1. Interacts with MSH3. Interacts with the MSH2-MSH6 heterodimer via MSH2, and this interaction may increase the processivity of the 5'-&gt;3' exonuclease activity. Interacts with PCNA, and this interaction may both stimulate the cryptic 3'-&gt;5' exonuclease activity and suppress the 5'-&gt;3' exonuclease activity. Interacts with WRN, and this interaction stimulates both the 5'-&gt;3' exonuclease activity and cleavage of 5'-overhanging flap structures. Interacts with RECQL/RECQ1, and this interaction stimulates cleavage of 5'-overhanging flap structures. Interacts with DNA helicase ZGRF1; the interaction is increased following DNA damage induction.</text>
</comment>
<evidence type="ECO:0000256" key="17">
    <source>
        <dbReference type="ARBA" id="ARBA00022881"/>
    </source>
</evidence>
<evidence type="ECO:0000256" key="19">
    <source>
        <dbReference type="ARBA" id="ARBA00023049"/>
    </source>
</evidence>
<organism evidence="33 34">
    <name type="scientific">Heterorhabditis bacteriophora</name>
    <name type="common">Entomopathogenic nematode worm</name>
    <dbReference type="NCBI Taxonomy" id="37862"/>
    <lineage>
        <taxon>Eukaryota</taxon>
        <taxon>Metazoa</taxon>
        <taxon>Ecdysozoa</taxon>
        <taxon>Nematoda</taxon>
        <taxon>Chromadorea</taxon>
        <taxon>Rhabditida</taxon>
        <taxon>Rhabditina</taxon>
        <taxon>Rhabditomorpha</taxon>
        <taxon>Strongyloidea</taxon>
        <taxon>Heterorhabditidae</taxon>
        <taxon>Heterorhabditis</taxon>
    </lineage>
</organism>
<dbReference type="GO" id="GO:0017108">
    <property type="term" value="F:5'-flap endonuclease activity"/>
    <property type="evidence" value="ECO:0007669"/>
    <property type="project" value="TreeGrafter"/>
</dbReference>
<keyword evidence="4" id="KW-0245">EGF-like domain</keyword>
<comment type="caution">
    <text evidence="27">Lacks conserved residue(s) required for the propagation of feature annotation.</text>
</comment>
<keyword evidence="23 29" id="KW-0539">Nucleus</keyword>
<feature type="compositionally biased region" description="Polar residues" evidence="30">
    <location>
        <begin position="438"/>
        <end position="448"/>
    </location>
</feature>
<reference evidence="34" key="1">
    <citation type="submission" date="2016-11" db="UniProtKB">
        <authorList>
            <consortium name="WormBaseParasite"/>
        </authorList>
    </citation>
    <scope>IDENTIFICATION</scope>
</reference>
<keyword evidence="19" id="KW-0482">Metalloprotease</keyword>
<dbReference type="PANTHER" id="PTHR11081:SF8">
    <property type="entry name" value="EXONUCLEASE 1"/>
    <property type="match status" value="1"/>
</dbReference>
<dbReference type="InterPro" id="IPR006085">
    <property type="entry name" value="XPG_DNA_repair_N"/>
</dbReference>
<sequence length="1016" mass="115004">MGIQNLLPFIKKACRQGDIMEMKGCSLAVDVSCLLHRGLFGCMEQMAQGQDTNFYIYYVNKYIKVLLELGCHVIMVFDGRPLPAKKSTNDERRQRRAENLRAGEVLLSEGKKEEALDKFKRATSITAEIVENTIQHFRSRTGIDVIVSPYESDAQLTFLTKEGLADAVITEDSDLVAFGCEKIIFKWNCDSGQCTIYEKTELPKCFNGVMASQFDFNKFRRICIMAGCDYLQAGLPGVGLNKALTFFSKTSQTDLRTLLPRIPSYLKMNKLNVSKDFIEDFIRAENTFVYQVVFDPRQRCQRPLTPYPNIEKENIQTANDDDDFVKPRKNMDCDFSYAGEVLSTNLSIRLALGNSIDKTPMYDRFLLPSHIPEWSVWSAHFIRGENRIRQKEEKKKATKCGIFIFDSPSKKIQKTALRYPLLEIGESLGDVCHKNNTEDNLSNKSQSQRPRKRIKNEADQSWTIDEMMKMYTSETSENSIITHVSQRGDKIEAKSDTTLSGSGSPIKDNDKKDDLIRMTSAHTSSQSVQSIPAHTPSISNHIVSQPLKISHIRSSVDQTIGRSSYFVKRYVVRIFNINSIYETKTISRLNESRSASCSNPFKRPCLESPVSTYVTGSTAPKSEYIKKSELVIDQKKRCFTLINRQLRLTTPVTSIASHRLRGRFNALRLTAYQSPVVAGIRSSAISHLVPFSIPVLVKMLTTLFLASVSSASAIVFENDSMLYIPGMESMASDKYPHYTVIETVSRTKVHRHRREVIAGPIYDWNSYEIPFQIWGGDFNFQNLIRRGIRMWEESTCLRFRENMQSRDAIRYVLEKGDSCFTEYIGRNGGHQDIIIGSECAEVSPRRVPYDYGSLMHYHAVAHAIKVSDFTIVPKELKYVTTMGTEKMAFLDAKVINDIYCPNACVGRSSLHCLAGGYPDPNNCAVCRCPEGLGGIDCGRLQPSSCGGELHASDTWQSLSSPPGKDIHCYWRISAPDGFRVRFRLSDGEFPCSYGCQSYVEIKHKLDVRLTGFRRSV</sequence>
<keyword evidence="22 29" id="KW-0234">DNA repair</keyword>
<evidence type="ECO:0000313" key="34">
    <source>
        <dbReference type="WBParaSite" id="Hba_20779"/>
    </source>
</evidence>
<evidence type="ECO:0000256" key="3">
    <source>
        <dbReference type="ARBA" id="ARBA00020324"/>
    </source>
</evidence>
<comment type="similarity">
    <text evidence="2 29">Belongs to the XPG/RAD2 endonuclease family. EXO1 subfamily.</text>
</comment>
<dbReference type="GO" id="GO:0006310">
    <property type="term" value="P:DNA recombination"/>
    <property type="evidence" value="ECO:0007669"/>
    <property type="project" value="TreeGrafter"/>
</dbReference>
<evidence type="ECO:0000256" key="25">
    <source>
        <dbReference type="ARBA" id="ARBA00057694"/>
    </source>
</evidence>
<feature type="domain" description="Peptidase M12A" evidence="32">
    <location>
        <begin position="841"/>
        <end position="901"/>
    </location>
</feature>
<dbReference type="SUPFAM" id="SSF47807">
    <property type="entry name" value="5' to 3' exonuclease, C-terminal subdomain"/>
    <property type="match status" value="1"/>
</dbReference>
<dbReference type="SMART" id="SM00279">
    <property type="entry name" value="HhH2"/>
    <property type="match status" value="1"/>
</dbReference>
<dbReference type="FunFam" id="1.10.150.20:FF:000011">
    <property type="entry name" value="exonuclease 1"/>
    <property type="match status" value="1"/>
</dbReference>
<dbReference type="SMART" id="SM00484">
    <property type="entry name" value="XPGI"/>
    <property type="match status" value="1"/>
</dbReference>
<evidence type="ECO:0000256" key="30">
    <source>
        <dbReference type="SAM" id="MobiDB-lite"/>
    </source>
</evidence>
<feature type="compositionally biased region" description="Basic and acidic residues" evidence="30">
    <location>
        <begin position="486"/>
        <end position="495"/>
    </location>
</feature>
<keyword evidence="7 29" id="KW-0540">Nuclease</keyword>
<comment type="subcellular location">
    <subcellularLocation>
        <location evidence="1 29">Nucleus</location>
    </subcellularLocation>
</comment>
<dbReference type="Proteomes" id="UP000095283">
    <property type="component" value="Unplaced"/>
</dbReference>
<evidence type="ECO:0000256" key="18">
    <source>
        <dbReference type="ARBA" id="ARBA00022990"/>
    </source>
</evidence>
<evidence type="ECO:0000256" key="7">
    <source>
        <dbReference type="ARBA" id="ARBA00022722"/>
    </source>
</evidence>
<comment type="cofactor">
    <cofactor evidence="29">
        <name>Mg(2+)</name>
        <dbReference type="ChEBI" id="CHEBI:18420"/>
    </cofactor>
    <text evidence="29">Binds 2 magnesium ions per subunit. They probably participate in the reaction catalyzed by the enzyme. May bind an additional third magnesium ion after substrate binding.</text>
</comment>
<keyword evidence="21" id="KW-1015">Disulfide bond</keyword>
<evidence type="ECO:0000256" key="27">
    <source>
        <dbReference type="PROSITE-ProRule" id="PRU00059"/>
    </source>
</evidence>
<dbReference type="InterPro" id="IPR044752">
    <property type="entry name" value="PIN-like_EXO1"/>
</dbReference>
<dbReference type="Pfam" id="PF00752">
    <property type="entry name" value="XPG_N"/>
    <property type="match status" value="1"/>
</dbReference>
<dbReference type="PROSITE" id="PS51864">
    <property type="entry name" value="ASTACIN"/>
    <property type="match status" value="2"/>
</dbReference>
<keyword evidence="8 29" id="KW-0479">Metal-binding</keyword>
<dbReference type="GO" id="GO:0035312">
    <property type="term" value="F:5'-3' DNA exonuclease activity"/>
    <property type="evidence" value="ECO:0007669"/>
    <property type="project" value="UniProtKB-UniRule"/>
</dbReference>
<feature type="domain" description="Peptidase M12A" evidence="32">
    <location>
        <begin position="755"/>
        <end position="840"/>
    </location>
</feature>
<dbReference type="Pfam" id="PF01400">
    <property type="entry name" value="Astacin"/>
    <property type="match status" value="2"/>
</dbReference>
<dbReference type="GO" id="GO:0006508">
    <property type="term" value="P:proteolysis"/>
    <property type="evidence" value="ECO:0007669"/>
    <property type="project" value="UniProtKB-KW"/>
</dbReference>
<dbReference type="SMART" id="SM00485">
    <property type="entry name" value="XPGN"/>
    <property type="match status" value="1"/>
</dbReference>
<feature type="domain" description="CUB" evidence="31">
    <location>
        <begin position="945"/>
        <end position="1016"/>
    </location>
</feature>
<evidence type="ECO:0000256" key="28">
    <source>
        <dbReference type="PROSITE-ProRule" id="PRU01211"/>
    </source>
</evidence>
<evidence type="ECO:0000256" key="20">
    <source>
        <dbReference type="ARBA" id="ARBA00023125"/>
    </source>
</evidence>
<evidence type="ECO:0000259" key="31">
    <source>
        <dbReference type="PROSITE" id="PS01180"/>
    </source>
</evidence>
<evidence type="ECO:0000256" key="13">
    <source>
        <dbReference type="ARBA" id="ARBA00022833"/>
    </source>
</evidence>
<evidence type="ECO:0000256" key="24">
    <source>
        <dbReference type="ARBA" id="ARBA00023254"/>
    </source>
</evidence>
<evidence type="ECO:0000256" key="4">
    <source>
        <dbReference type="ARBA" id="ARBA00022536"/>
    </source>
</evidence>
<dbReference type="Pfam" id="PF00867">
    <property type="entry name" value="XPG_I"/>
    <property type="match status" value="1"/>
</dbReference>
<dbReference type="GO" id="GO:0004222">
    <property type="term" value="F:metalloendopeptidase activity"/>
    <property type="evidence" value="ECO:0007669"/>
    <property type="project" value="InterPro"/>
</dbReference>
<dbReference type="GO" id="GO:0005634">
    <property type="term" value="C:nucleus"/>
    <property type="evidence" value="ECO:0007669"/>
    <property type="project" value="UniProtKB-SubCell"/>
</dbReference>
<evidence type="ECO:0000256" key="11">
    <source>
        <dbReference type="ARBA" id="ARBA00022769"/>
    </source>
</evidence>
<dbReference type="InterPro" id="IPR029060">
    <property type="entry name" value="PIN-like_dom_sf"/>
</dbReference>
<evidence type="ECO:0000256" key="1">
    <source>
        <dbReference type="ARBA" id="ARBA00004123"/>
    </source>
</evidence>
<feature type="region of interest" description="Disordered" evidence="30">
    <location>
        <begin position="435"/>
        <end position="460"/>
    </location>
</feature>
<evidence type="ECO:0000256" key="2">
    <source>
        <dbReference type="ARBA" id="ARBA00010563"/>
    </source>
</evidence>
<dbReference type="GO" id="GO:0002376">
    <property type="term" value="P:immune system process"/>
    <property type="evidence" value="ECO:0007669"/>
    <property type="project" value="UniProtKB-KW"/>
</dbReference>
<accession>A0A1I7XSR4</accession>
<evidence type="ECO:0000256" key="14">
    <source>
        <dbReference type="ARBA" id="ARBA00022839"/>
    </source>
</evidence>
<keyword evidence="20 29" id="KW-0238">DNA-binding</keyword>
<dbReference type="InterPro" id="IPR024079">
    <property type="entry name" value="MetalloPept_cat_dom_sf"/>
</dbReference>
<keyword evidence="5" id="KW-0597">Phosphoprotein</keyword>
<dbReference type="Gene3D" id="1.10.150.20">
    <property type="entry name" value="5' to 3' exonuclease, C-terminal subdomain"/>
    <property type="match status" value="1"/>
</dbReference>